<dbReference type="AlphaFoldDB" id="A0AAV5WKY9"/>
<protein>
    <submittedName>
        <fullName evidence="2">Uncharacterized protein</fullName>
    </submittedName>
</protein>
<keyword evidence="3" id="KW-1185">Reference proteome</keyword>
<evidence type="ECO:0000313" key="2">
    <source>
        <dbReference type="EMBL" id="GMT30459.1"/>
    </source>
</evidence>
<evidence type="ECO:0000313" key="3">
    <source>
        <dbReference type="Proteomes" id="UP001432322"/>
    </source>
</evidence>
<evidence type="ECO:0000256" key="1">
    <source>
        <dbReference type="SAM" id="MobiDB-lite"/>
    </source>
</evidence>
<feature type="compositionally biased region" description="Polar residues" evidence="1">
    <location>
        <begin position="80"/>
        <end position="101"/>
    </location>
</feature>
<organism evidence="2 3">
    <name type="scientific">Pristionchus fissidentatus</name>
    <dbReference type="NCBI Taxonomy" id="1538716"/>
    <lineage>
        <taxon>Eukaryota</taxon>
        <taxon>Metazoa</taxon>
        <taxon>Ecdysozoa</taxon>
        <taxon>Nematoda</taxon>
        <taxon>Chromadorea</taxon>
        <taxon>Rhabditida</taxon>
        <taxon>Rhabditina</taxon>
        <taxon>Diplogasteromorpha</taxon>
        <taxon>Diplogasteroidea</taxon>
        <taxon>Neodiplogasteridae</taxon>
        <taxon>Pristionchus</taxon>
    </lineage>
</organism>
<name>A0AAV5WKY9_9BILA</name>
<feature type="region of interest" description="Disordered" evidence="1">
    <location>
        <begin position="80"/>
        <end position="133"/>
    </location>
</feature>
<accession>A0AAV5WKY9</accession>
<gene>
    <name evidence="2" type="ORF">PFISCL1PPCAC_21756</name>
</gene>
<proteinExistence type="predicted"/>
<feature type="non-terminal residue" evidence="2">
    <location>
        <position position="1"/>
    </location>
</feature>
<sequence length="133" mass="14890">KRIQRALGVLDFERDRSFQDDDEREIPLRDAIYGLIQSLHLTLHELSKIIDQPEITEGKSNDFNSIKEECDQAALDSLNNRRIPSSVSHPIDNSTPRQPDTLSDGAKSDNLDPAMKEDGDTMYSADPASYDGS</sequence>
<comment type="caution">
    <text evidence="2">The sequence shown here is derived from an EMBL/GenBank/DDBJ whole genome shotgun (WGS) entry which is preliminary data.</text>
</comment>
<dbReference type="EMBL" id="BTSY01000005">
    <property type="protein sequence ID" value="GMT30459.1"/>
    <property type="molecule type" value="Genomic_DNA"/>
</dbReference>
<reference evidence="2" key="1">
    <citation type="submission" date="2023-10" db="EMBL/GenBank/DDBJ databases">
        <title>Genome assembly of Pristionchus species.</title>
        <authorList>
            <person name="Yoshida K."/>
            <person name="Sommer R.J."/>
        </authorList>
    </citation>
    <scope>NUCLEOTIDE SEQUENCE</scope>
    <source>
        <strain evidence="2">RS5133</strain>
    </source>
</reference>
<feature type="non-terminal residue" evidence="2">
    <location>
        <position position="133"/>
    </location>
</feature>
<feature type="compositionally biased region" description="Basic and acidic residues" evidence="1">
    <location>
        <begin position="106"/>
        <end position="119"/>
    </location>
</feature>
<dbReference type="Proteomes" id="UP001432322">
    <property type="component" value="Unassembled WGS sequence"/>
</dbReference>